<proteinExistence type="predicted"/>
<evidence type="ECO:0000256" key="3">
    <source>
        <dbReference type="ARBA" id="ARBA00022729"/>
    </source>
</evidence>
<name>A0A7K9T0F8_9PICI</name>
<dbReference type="InterPro" id="IPR012674">
    <property type="entry name" value="Calycin"/>
</dbReference>
<dbReference type="SUPFAM" id="SSF50814">
    <property type="entry name" value="Lipocalins"/>
    <property type="match status" value="1"/>
</dbReference>
<dbReference type="EMBL" id="VWZX01005962">
    <property type="protein sequence ID" value="NXI41999.1"/>
    <property type="molecule type" value="Genomic_DNA"/>
</dbReference>
<dbReference type="OrthoDB" id="9393849at2759"/>
<organism evidence="5 6">
    <name type="scientific">Galbula dea</name>
    <dbReference type="NCBI Taxonomy" id="1109041"/>
    <lineage>
        <taxon>Eukaryota</taxon>
        <taxon>Metazoa</taxon>
        <taxon>Chordata</taxon>
        <taxon>Craniata</taxon>
        <taxon>Vertebrata</taxon>
        <taxon>Euteleostomi</taxon>
        <taxon>Archelosauria</taxon>
        <taxon>Archosauria</taxon>
        <taxon>Dinosauria</taxon>
        <taxon>Saurischia</taxon>
        <taxon>Theropoda</taxon>
        <taxon>Coelurosauria</taxon>
        <taxon>Aves</taxon>
        <taxon>Neognathae</taxon>
        <taxon>Neoaves</taxon>
        <taxon>Telluraves</taxon>
        <taxon>Coraciimorphae</taxon>
        <taxon>Piciformes</taxon>
        <taxon>Galbulidae</taxon>
        <taxon>Galbula</taxon>
    </lineage>
</organism>
<keyword evidence="2" id="KW-0964">Secreted</keyword>
<dbReference type="PANTHER" id="PTHR11967:SF2">
    <property type="entry name" value="ALPHA-1-ACID GLYCOPROTEIN 1"/>
    <property type="match status" value="1"/>
</dbReference>
<protein>
    <submittedName>
        <fullName evidence="5">A1AG protein</fullName>
    </submittedName>
</protein>
<dbReference type="Pfam" id="PF11032">
    <property type="entry name" value="ApoM"/>
    <property type="match status" value="1"/>
</dbReference>
<dbReference type="PANTHER" id="PTHR11967">
    <property type="entry name" value="ALPHA-1-ACID GLYCOPROTEIN"/>
    <property type="match status" value="1"/>
</dbReference>
<reference evidence="5 6" key="1">
    <citation type="submission" date="2019-09" db="EMBL/GenBank/DDBJ databases">
        <title>Bird 10,000 Genomes (B10K) Project - Family phase.</title>
        <authorList>
            <person name="Zhang G."/>
        </authorList>
    </citation>
    <scope>NUCLEOTIDE SEQUENCE [LARGE SCALE GENOMIC DNA]</scope>
    <source>
        <strain evidence="5">B10K-DU-001-62</strain>
        <tissue evidence="5">Muscle</tissue>
    </source>
</reference>
<dbReference type="GO" id="GO:0005615">
    <property type="term" value="C:extracellular space"/>
    <property type="evidence" value="ECO:0007669"/>
    <property type="project" value="TreeGrafter"/>
</dbReference>
<evidence type="ECO:0000256" key="2">
    <source>
        <dbReference type="ARBA" id="ARBA00022525"/>
    </source>
</evidence>
<sequence length="170" mass="19122">LTLLLVLPLALTTEPPTCTPLIPATFDNATIPRLLGQWIYITGASKYPPHLEELKSLKHATFYLFPGSHEDELNVTEVMRVNETCVTTNTSKIQVFLHNSTLVHVNDQVTATAKLIQSPEDLLILQHLNNDFLGVSLSARTPNVSKEYLDEFRAQLYCLGFTEEEMFFTS</sequence>
<dbReference type="InterPro" id="IPR022734">
    <property type="entry name" value="ApoM"/>
</dbReference>
<keyword evidence="4" id="KW-0325">Glycoprotein</keyword>
<feature type="non-terminal residue" evidence="5">
    <location>
        <position position="170"/>
    </location>
</feature>
<evidence type="ECO:0000256" key="4">
    <source>
        <dbReference type="ARBA" id="ARBA00023180"/>
    </source>
</evidence>
<evidence type="ECO:0000256" key="1">
    <source>
        <dbReference type="ARBA" id="ARBA00004613"/>
    </source>
</evidence>
<evidence type="ECO:0000313" key="5">
    <source>
        <dbReference type="EMBL" id="NXI41999.1"/>
    </source>
</evidence>
<dbReference type="AlphaFoldDB" id="A0A7K9T0F8"/>
<keyword evidence="6" id="KW-1185">Reference proteome</keyword>
<comment type="subcellular location">
    <subcellularLocation>
        <location evidence="1">Secreted</location>
    </subcellularLocation>
</comment>
<comment type="caution">
    <text evidence="5">The sequence shown here is derived from an EMBL/GenBank/DDBJ whole genome shotgun (WGS) entry which is preliminary data.</text>
</comment>
<feature type="non-terminal residue" evidence="5">
    <location>
        <position position="1"/>
    </location>
</feature>
<gene>
    <name evidence="5" type="primary">Orm1</name>
    <name evidence="5" type="ORF">GALDEA_R06889</name>
</gene>
<dbReference type="Proteomes" id="UP000566440">
    <property type="component" value="Unassembled WGS sequence"/>
</dbReference>
<dbReference type="Gene3D" id="2.40.128.20">
    <property type="match status" value="1"/>
</dbReference>
<accession>A0A7K9T0F8</accession>
<keyword evidence="3" id="KW-0732">Signal</keyword>
<evidence type="ECO:0000313" key="6">
    <source>
        <dbReference type="Proteomes" id="UP000566440"/>
    </source>
</evidence>